<keyword evidence="2 8" id="KW-0813">Transport</keyword>
<dbReference type="Pfam" id="PF00528">
    <property type="entry name" value="BPD_transp_1"/>
    <property type="match status" value="2"/>
</dbReference>
<name>A0A4P9TL54_9EURY</name>
<comment type="similarity">
    <text evidence="8">Belongs to the binding-protein-dependent transport system permease family.</text>
</comment>
<evidence type="ECO:0000256" key="3">
    <source>
        <dbReference type="ARBA" id="ARBA00022475"/>
    </source>
</evidence>
<evidence type="ECO:0000313" key="11">
    <source>
        <dbReference type="Proteomes" id="UP000307562"/>
    </source>
</evidence>
<evidence type="ECO:0000256" key="8">
    <source>
        <dbReference type="RuleBase" id="RU363032"/>
    </source>
</evidence>
<feature type="domain" description="ABC transmembrane type-1" evidence="9">
    <location>
        <begin position="433"/>
        <end position="628"/>
    </location>
</feature>
<feature type="transmembrane region" description="Helical" evidence="8">
    <location>
        <begin position="437"/>
        <end position="459"/>
    </location>
</feature>
<evidence type="ECO:0000256" key="2">
    <source>
        <dbReference type="ARBA" id="ARBA00022448"/>
    </source>
</evidence>
<dbReference type="GO" id="GO:0005886">
    <property type="term" value="C:plasma membrane"/>
    <property type="evidence" value="ECO:0007669"/>
    <property type="project" value="UniProtKB-SubCell"/>
</dbReference>
<evidence type="ECO:0000256" key="6">
    <source>
        <dbReference type="ARBA" id="ARBA00022989"/>
    </source>
</evidence>
<keyword evidence="3" id="KW-1003">Cell membrane</keyword>
<evidence type="ECO:0000256" key="5">
    <source>
        <dbReference type="ARBA" id="ARBA00022692"/>
    </source>
</evidence>
<feature type="transmembrane region" description="Helical" evidence="8">
    <location>
        <begin position="139"/>
        <end position="162"/>
    </location>
</feature>
<keyword evidence="4" id="KW-0997">Cell inner membrane</keyword>
<dbReference type="PROSITE" id="PS50928">
    <property type="entry name" value="ABC_TM1"/>
    <property type="match status" value="2"/>
</dbReference>
<feature type="transmembrane region" description="Helical" evidence="8">
    <location>
        <begin position="65"/>
        <end position="85"/>
    </location>
</feature>
<comment type="subcellular location">
    <subcellularLocation>
        <location evidence="1">Cell inner membrane</location>
        <topology evidence="1">Multi-pass membrane protein</topology>
    </subcellularLocation>
    <subcellularLocation>
        <location evidence="8">Cell membrane</location>
        <topology evidence="8">Multi-pass membrane protein</topology>
    </subcellularLocation>
</comment>
<dbReference type="InterPro" id="IPR000515">
    <property type="entry name" value="MetI-like"/>
</dbReference>
<feature type="transmembrane region" description="Helical" evidence="8">
    <location>
        <begin position="28"/>
        <end position="53"/>
    </location>
</feature>
<evidence type="ECO:0000259" key="9">
    <source>
        <dbReference type="PROSITE" id="PS50928"/>
    </source>
</evidence>
<proteinExistence type="inferred from homology"/>
<accession>A0A4P9TL54</accession>
<feature type="transmembrane region" description="Helical" evidence="8">
    <location>
        <begin position="558"/>
        <end position="578"/>
    </location>
</feature>
<feature type="transmembrane region" description="Helical" evidence="8">
    <location>
        <begin position="610"/>
        <end position="628"/>
    </location>
</feature>
<dbReference type="EMBL" id="CP040637">
    <property type="protein sequence ID" value="QCW04882.1"/>
    <property type="molecule type" value="Genomic_DNA"/>
</dbReference>
<dbReference type="SUPFAM" id="SSF161098">
    <property type="entry name" value="MetI-like"/>
    <property type="match status" value="2"/>
</dbReference>
<dbReference type="KEGG" id="npl:FGF80_17385"/>
<feature type="transmembrane region" description="Helical" evidence="8">
    <location>
        <begin position="376"/>
        <end position="398"/>
    </location>
</feature>
<protein>
    <submittedName>
        <fullName evidence="10">Iron ABC transporter permease</fullName>
    </submittedName>
</protein>
<dbReference type="GO" id="GO:0055085">
    <property type="term" value="P:transmembrane transport"/>
    <property type="evidence" value="ECO:0007669"/>
    <property type="project" value="InterPro"/>
</dbReference>
<keyword evidence="7 8" id="KW-0472">Membrane</keyword>
<feature type="transmembrane region" description="Helical" evidence="8">
    <location>
        <begin position="274"/>
        <end position="299"/>
    </location>
</feature>
<sequence length="637" mass="67497">MSRPNRSERGARLRRRSADVRRWLERRALALTTLVTAGVLAVMLYLPVGVVFGEAVIDDGAATLAFFRAVLTDPFYVGVLADVFAEPLAVKTHLESLVGWLGAISVAVSFESPLPGVSLPVPWLALEVPPIRKGLFGFTAYQAALSTIASVALGLPAAYVLANYEFRGRRTLRSLTILPFVLPGIMVAVGFYAMFGRAGTLNQGLALVGLGPIPFIEWNPLAIVIVAHAFYNAPLVARVTVAAWESVDARSVETARSLGASPRRAFRDVVVPQLLPAILTGALLTFIFTFMTFPIVLALGGLQLATVEVWIYDRVRRLAYSEAATLAVLETLLSLALTYTYLRYESAQSGLARAATAPSRTPLFPDRRTALSPRRLAIVGYGLVTLVVFVGPLASLVVGSVTDGSGFTLAHYAFLLERQLEGASYQTLPWVAIRNSLLFGVATLAVAVPMGVVVSVVTVRAGRGGTIVDTLAMLPLAVSGVVFGIGLLRGLVFGVSLPGGWQFRVTGGVAIVAAHAVAAYPFVTRNVSPLLSTLDPALVESARALGASRYRALRDVELPLVASGIVAGAAFAFAISIGEFSSTVLLASGSQTYTMPVAVERYLGRRSGPAVAMGTVLLVVTAASFVVVDRVGGRFER</sequence>
<keyword evidence="5 8" id="KW-0812">Transmembrane</keyword>
<dbReference type="AlphaFoldDB" id="A0A4P9TL54"/>
<gene>
    <name evidence="10" type="ORF">FGF80_17385</name>
</gene>
<reference evidence="11" key="1">
    <citation type="submission" date="2019-05" db="EMBL/GenBank/DDBJ databases">
        <title>Complete Genome Sequence and Methylation Pattern of the Halophilic Archaeon Natrinema pallidum BOL6-1.</title>
        <authorList>
            <person name="DasSarma P."/>
            <person name="DasSarma B.P."/>
            <person name="DasSarma S.L."/>
            <person name="Martinez F.L."/>
            <person name="Guzman D."/>
            <person name="Roberts R.J."/>
            <person name="DasSarma S."/>
        </authorList>
    </citation>
    <scope>NUCLEOTIDE SEQUENCE [LARGE SCALE GENOMIC DNA]</scope>
    <source>
        <strain evidence="11">BOL6-1</strain>
    </source>
</reference>
<dbReference type="Gene3D" id="1.10.3720.10">
    <property type="entry name" value="MetI-like"/>
    <property type="match status" value="2"/>
</dbReference>
<feature type="transmembrane region" description="Helical" evidence="8">
    <location>
        <begin position="215"/>
        <end position="233"/>
    </location>
</feature>
<feature type="transmembrane region" description="Helical" evidence="8">
    <location>
        <begin position="174"/>
        <end position="195"/>
    </location>
</feature>
<feature type="transmembrane region" description="Helical" evidence="8">
    <location>
        <begin position="471"/>
        <end position="495"/>
    </location>
</feature>
<dbReference type="CDD" id="cd06261">
    <property type="entry name" value="TM_PBP2"/>
    <property type="match status" value="2"/>
</dbReference>
<feature type="transmembrane region" description="Helical" evidence="8">
    <location>
        <begin position="501"/>
        <end position="523"/>
    </location>
</feature>
<feature type="domain" description="ABC transmembrane type-1" evidence="9">
    <location>
        <begin position="136"/>
        <end position="341"/>
    </location>
</feature>
<keyword evidence="11" id="KW-1185">Reference proteome</keyword>
<dbReference type="InterPro" id="IPR035906">
    <property type="entry name" value="MetI-like_sf"/>
</dbReference>
<dbReference type="PANTHER" id="PTHR43357">
    <property type="entry name" value="INNER MEMBRANE ABC TRANSPORTER PERMEASE PROTEIN YDCV"/>
    <property type="match status" value="1"/>
</dbReference>
<dbReference type="RefSeq" id="WP_006184994.1">
    <property type="nucleotide sequence ID" value="NZ_CP040637.1"/>
</dbReference>
<organism evidence="10 11">
    <name type="scientific">Natrinema pallidum</name>
    <dbReference type="NCBI Taxonomy" id="69527"/>
    <lineage>
        <taxon>Archaea</taxon>
        <taxon>Methanobacteriati</taxon>
        <taxon>Methanobacteriota</taxon>
        <taxon>Stenosarchaea group</taxon>
        <taxon>Halobacteria</taxon>
        <taxon>Halobacteriales</taxon>
        <taxon>Natrialbaceae</taxon>
        <taxon>Natrinema</taxon>
    </lineage>
</organism>
<evidence type="ECO:0000256" key="1">
    <source>
        <dbReference type="ARBA" id="ARBA00004429"/>
    </source>
</evidence>
<dbReference type="GeneID" id="96157819"/>
<keyword evidence="6 8" id="KW-1133">Transmembrane helix</keyword>
<feature type="transmembrane region" description="Helical" evidence="8">
    <location>
        <begin position="97"/>
        <end position="119"/>
    </location>
</feature>
<dbReference type="Proteomes" id="UP000307562">
    <property type="component" value="Chromosome"/>
</dbReference>
<dbReference type="PANTHER" id="PTHR43357:SF4">
    <property type="entry name" value="INNER MEMBRANE ABC TRANSPORTER PERMEASE PROTEIN YDCV"/>
    <property type="match status" value="1"/>
</dbReference>
<evidence type="ECO:0000313" key="10">
    <source>
        <dbReference type="EMBL" id="QCW04882.1"/>
    </source>
</evidence>
<evidence type="ECO:0000256" key="7">
    <source>
        <dbReference type="ARBA" id="ARBA00023136"/>
    </source>
</evidence>
<evidence type="ECO:0000256" key="4">
    <source>
        <dbReference type="ARBA" id="ARBA00022519"/>
    </source>
</evidence>